<feature type="domain" description="RRM" evidence="12">
    <location>
        <begin position="210"/>
        <end position="287"/>
    </location>
</feature>
<organism evidence="14 15">
    <name type="scientific">Escallonia herrerae</name>
    <dbReference type="NCBI Taxonomy" id="1293975"/>
    <lineage>
        <taxon>Eukaryota</taxon>
        <taxon>Viridiplantae</taxon>
        <taxon>Streptophyta</taxon>
        <taxon>Embryophyta</taxon>
        <taxon>Tracheophyta</taxon>
        <taxon>Spermatophyta</taxon>
        <taxon>Magnoliopsida</taxon>
        <taxon>eudicotyledons</taxon>
        <taxon>Gunneridae</taxon>
        <taxon>Pentapetalae</taxon>
        <taxon>asterids</taxon>
        <taxon>campanulids</taxon>
        <taxon>Escalloniales</taxon>
        <taxon>Escalloniaceae</taxon>
        <taxon>Escallonia</taxon>
    </lineage>
</organism>
<reference evidence="14" key="1">
    <citation type="submission" date="2022-12" db="EMBL/GenBank/DDBJ databases">
        <title>Draft genome assemblies for two species of Escallonia (Escalloniales).</title>
        <authorList>
            <person name="Chanderbali A."/>
            <person name="Dervinis C."/>
            <person name="Anghel I."/>
            <person name="Soltis D."/>
            <person name="Soltis P."/>
            <person name="Zapata F."/>
        </authorList>
    </citation>
    <scope>NUCLEOTIDE SEQUENCE</scope>
    <source>
        <strain evidence="14">UCBG64.0493</strain>
        <tissue evidence="14">Leaf</tissue>
    </source>
</reference>
<dbReference type="GO" id="GO:0003723">
    <property type="term" value="F:RNA binding"/>
    <property type="evidence" value="ECO:0007669"/>
    <property type="project" value="UniProtKB-UniRule"/>
</dbReference>
<dbReference type="PROSITE" id="PS51309">
    <property type="entry name" value="PABC"/>
    <property type="match status" value="1"/>
</dbReference>
<dbReference type="InterPro" id="IPR002004">
    <property type="entry name" value="PABP_HYD_C"/>
</dbReference>
<dbReference type="InterPro" id="IPR045305">
    <property type="entry name" value="RRM2_I_PABPs"/>
</dbReference>
<feature type="compositionally biased region" description="Basic residues" evidence="11">
    <location>
        <begin position="478"/>
        <end position="489"/>
    </location>
</feature>
<dbReference type="Pfam" id="PF00658">
    <property type="entry name" value="MLLE"/>
    <property type="match status" value="1"/>
</dbReference>
<name>A0AA88V5J9_9ASTE</name>
<keyword evidence="5" id="KW-0677">Repeat</keyword>
<keyword evidence="4 10" id="KW-0963">Cytoplasm</keyword>
<dbReference type="FunFam" id="3.30.70.330:FF:000499">
    <property type="entry name" value="Polyadenylate-binding protein"/>
    <property type="match status" value="1"/>
</dbReference>
<dbReference type="CDD" id="cd12379">
    <property type="entry name" value="RRM2_I_PABPs"/>
    <property type="match status" value="1"/>
</dbReference>
<protein>
    <recommendedName>
        <fullName evidence="10">Polyadenylate-binding protein</fullName>
        <shortName evidence="10">PABP</shortName>
    </recommendedName>
</protein>
<dbReference type="PROSITE" id="PS50102">
    <property type="entry name" value="RRM"/>
    <property type="match status" value="4"/>
</dbReference>
<sequence length="656" mass="72394">MAVPSTVAAAPASLYVGDLHHDVTDGQLFDAFSEFKSLSSVRVCRDSTTGRSLCYGYVNLISPQDGADIFLVFFCRNADRCLWNSIRAIDVKNHSALNGKAIRVTWSHRDPDARTSGIGNVFVKNLSDSVDNVKVQELFQKFGNILSCKVAMFEDGKSKGYGFVQFESEESANAAIEELNGTIFEDKQMYVGKFVKKSDRILPSPDAKYTNLYMKNLDLDVTEELLKEKFSEFGKIISLVVSKDENGASRGFGFVNFDSPDDARRALEAMNGLQLGSKVLYVARAQKKAEREQLLRRQFEDKRKEQMLKYQGSNVYVKNIDDDVTDDELREHFSQCGTITSAKLMRDDKGVSKGFGFVCFSTPDEAIKAVNTYHGYMLHRKPLYVAIAQRKEERLAQLQLHYAQHMAGLAGAPAVIPGSYPPLFYTALPGVVSQVPPRAGMMYQPLGLRPGWRANGFAPPTRPAFQPSTLPLIPNSPRQHRQNRGRMNGHMHSQGGGNAVLYVQQSQQPNQSLTSSKDSSNHQRAGQVKYVPNGRLLELNKGTGVSSAAPNSVGSGPEGSEMLSSMLAAASPEEQKQILGERLYPLVKQHKPDLVSKITGMLLEMDNSELLLLLESPESLAVKVEEAVQVLKLSKTKISGQEALHPSYLSAEVAVN</sequence>
<dbReference type="CDD" id="cd12381">
    <property type="entry name" value="RRM4_I_PABPs"/>
    <property type="match status" value="1"/>
</dbReference>
<comment type="subcellular location">
    <subcellularLocation>
        <location evidence="2 10">Cytoplasm</location>
    </subcellularLocation>
    <subcellularLocation>
        <location evidence="1">Nucleus</location>
    </subcellularLocation>
</comment>
<comment type="function">
    <text evidence="8">Binds the poly(A) tail of mRNA. Appears to be an important mediator of the multiple roles of the poly(A) tail in mRNA biogenesis, stability and translation.</text>
</comment>
<dbReference type="CDD" id="cd12380">
    <property type="entry name" value="RRM3_I_PABPs"/>
    <property type="match status" value="1"/>
</dbReference>
<dbReference type="PANTHER" id="PTHR24012">
    <property type="entry name" value="RNA BINDING PROTEIN"/>
    <property type="match status" value="1"/>
</dbReference>
<dbReference type="InterPro" id="IPR003954">
    <property type="entry name" value="RRM_euk-type"/>
</dbReference>
<dbReference type="SUPFAM" id="SSF63570">
    <property type="entry name" value="PABC (PABP) domain"/>
    <property type="match status" value="1"/>
</dbReference>
<evidence type="ECO:0000256" key="8">
    <source>
        <dbReference type="ARBA" id="ARBA00054110"/>
    </source>
</evidence>
<evidence type="ECO:0000256" key="7">
    <source>
        <dbReference type="ARBA" id="ARBA00023242"/>
    </source>
</evidence>
<dbReference type="Gene3D" id="1.10.1900.10">
    <property type="entry name" value="c-terminal domain of poly(a) binding protein"/>
    <property type="match status" value="1"/>
</dbReference>
<dbReference type="AlphaFoldDB" id="A0AA88V5J9"/>
<dbReference type="FunFam" id="3.30.70.330:FF:000500">
    <property type="entry name" value="Polyadenylate-binding protein"/>
    <property type="match status" value="1"/>
</dbReference>
<evidence type="ECO:0000256" key="1">
    <source>
        <dbReference type="ARBA" id="ARBA00004123"/>
    </source>
</evidence>
<dbReference type="FunFam" id="1.10.1900.10:FF:000004">
    <property type="entry name" value="Polyadenylate-binding protein"/>
    <property type="match status" value="1"/>
</dbReference>
<keyword evidence="6 9" id="KW-0694">RNA-binding</keyword>
<dbReference type="FunFam" id="3.30.70.330:FF:000003">
    <property type="entry name" value="Polyadenylate-binding protein"/>
    <property type="match status" value="1"/>
</dbReference>
<evidence type="ECO:0000259" key="13">
    <source>
        <dbReference type="PROSITE" id="PS51309"/>
    </source>
</evidence>
<evidence type="ECO:0000256" key="9">
    <source>
        <dbReference type="PROSITE-ProRule" id="PRU00176"/>
    </source>
</evidence>
<gene>
    <name evidence="14" type="ORF">RJ639_021291</name>
</gene>
<dbReference type="InterPro" id="IPR000504">
    <property type="entry name" value="RRM_dom"/>
</dbReference>
<feature type="region of interest" description="Disordered" evidence="11">
    <location>
        <begin position="464"/>
        <end position="561"/>
    </location>
</feature>
<dbReference type="GO" id="GO:0005737">
    <property type="term" value="C:cytoplasm"/>
    <property type="evidence" value="ECO:0007669"/>
    <property type="project" value="UniProtKB-SubCell"/>
</dbReference>
<feature type="domain" description="RRM" evidence="12">
    <location>
        <begin position="12"/>
        <end position="109"/>
    </location>
</feature>
<comment type="caution">
    <text evidence="14">The sequence shown here is derived from an EMBL/GenBank/DDBJ whole genome shotgun (WGS) entry which is preliminary data.</text>
</comment>
<dbReference type="InterPro" id="IPR035979">
    <property type="entry name" value="RBD_domain_sf"/>
</dbReference>
<feature type="domain" description="RRM" evidence="12">
    <location>
        <begin position="119"/>
        <end position="196"/>
    </location>
</feature>
<dbReference type="SMART" id="SM00360">
    <property type="entry name" value="RRM"/>
    <property type="match status" value="4"/>
</dbReference>
<evidence type="ECO:0000256" key="11">
    <source>
        <dbReference type="SAM" id="MobiDB-lite"/>
    </source>
</evidence>
<feature type="domain" description="RRM" evidence="12">
    <location>
        <begin position="313"/>
        <end position="390"/>
    </location>
</feature>
<evidence type="ECO:0000259" key="12">
    <source>
        <dbReference type="PROSITE" id="PS50102"/>
    </source>
</evidence>
<dbReference type="Pfam" id="PF00076">
    <property type="entry name" value="RRM_1"/>
    <property type="match status" value="4"/>
</dbReference>
<dbReference type="NCBIfam" id="TIGR01628">
    <property type="entry name" value="PABP-1234"/>
    <property type="match status" value="1"/>
</dbReference>
<evidence type="ECO:0000313" key="14">
    <source>
        <dbReference type="EMBL" id="KAK3001539.1"/>
    </source>
</evidence>
<dbReference type="SUPFAM" id="SSF54928">
    <property type="entry name" value="RNA-binding domain, RBD"/>
    <property type="match status" value="3"/>
</dbReference>
<evidence type="ECO:0000256" key="6">
    <source>
        <dbReference type="ARBA" id="ARBA00022884"/>
    </source>
</evidence>
<dbReference type="Proteomes" id="UP001188597">
    <property type="component" value="Unassembled WGS sequence"/>
</dbReference>
<accession>A0AA88V5J9</accession>
<dbReference type="Gene3D" id="3.30.70.330">
    <property type="match status" value="4"/>
</dbReference>
<feature type="domain" description="PABC" evidence="13">
    <location>
        <begin position="559"/>
        <end position="636"/>
    </location>
</feature>
<feature type="compositionally biased region" description="Polar residues" evidence="11">
    <location>
        <begin position="503"/>
        <end position="524"/>
    </location>
</feature>
<evidence type="ECO:0000256" key="4">
    <source>
        <dbReference type="ARBA" id="ARBA00022490"/>
    </source>
</evidence>
<evidence type="ECO:0000256" key="2">
    <source>
        <dbReference type="ARBA" id="ARBA00004496"/>
    </source>
</evidence>
<evidence type="ECO:0000256" key="3">
    <source>
        <dbReference type="ARBA" id="ARBA00008557"/>
    </source>
</evidence>
<evidence type="ECO:0000256" key="5">
    <source>
        <dbReference type="ARBA" id="ARBA00022737"/>
    </source>
</evidence>
<evidence type="ECO:0000313" key="15">
    <source>
        <dbReference type="Proteomes" id="UP001188597"/>
    </source>
</evidence>
<keyword evidence="7" id="KW-0539">Nucleus</keyword>
<evidence type="ECO:0000256" key="10">
    <source>
        <dbReference type="RuleBase" id="RU362004"/>
    </source>
</evidence>
<comment type="similarity">
    <text evidence="3 10">Belongs to the polyadenylate-binding protein type-1 family.</text>
</comment>
<dbReference type="EMBL" id="JAVXUP010002764">
    <property type="protein sequence ID" value="KAK3001539.1"/>
    <property type="molecule type" value="Genomic_DNA"/>
</dbReference>
<dbReference type="SMART" id="SM00361">
    <property type="entry name" value="RRM_1"/>
    <property type="match status" value="2"/>
</dbReference>
<proteinExistence type="inferred from homology"/>
<feature type="compositionally biased region" description="Polar residues" evidence="11">
    <location>
        <begin position="543"/>
        <end position="554"/>
    </location>
</feature>
<dbReference type="InterPro" id="IPR036053">
    <property type="entry name" value="PABP-dom"/>
</dbReference>
<keyword evidence="15" id="KW-1185">Reference proteome</keyword>
<dbReference type="SMART" id="SM00517">
    <property type="entry name" value="PolyA"/>
    <property type="match status" value="1"/>
</dbReference>
<dbReference type="InterPro" id="IPR006515">
    <property type="entry name" value="PABP_1234"/>
</dbReference>
<dbReference type="GO" id="GO:0005634">
    <property type="term" value="C:nucleus"/>
    <property type="evidence" value="ECO:0007669"/>
    <property type="project" value="UniProtKB-SubCell"/>
</dbReference>
<dbReference type="InterPro" id="IPR012677">
    <property type="entry name" value="Nucleotide-bd_a/b_plait_sf"/>
</dbReference>